<dbReference type="AlphaFoldDB" id="A0A562IWC3"/>
<dbReference type="InterPro" id="IPR011050">
    <property type="entry name" value="Pectin_lyase_fold/virulence"/>
</dbReference>
<dbReference type="OrthoDB" id="4710199at2"/>
<dbReference type="InterPro" id="IPR012334">
    <property type="entry name" value="Pectin_lyas_fold"/>
</dbReference>
<organism evidence="3 4">
    <name type="scientific">Modestobacter roseus</name>
    <dbReference type="NCBI Taxonomy" id="1181884"/>
    <lineage>
        <taxon>Bacteria</taxon>
        <taxon>Bacillati</taxon>
        <taxon>Actinomycetota</taxon>
        <taxon>Actinomycetes</taxon>
        <taxon>Geodermatophilales</taxon>
        <taxon>Geodermatophilaceae</taxon>
        <taxon>Modestobacter</taxon>
    </lineage>
</organism>
<dbReference type="Proteomes" id="UP000321490">
    <property type="component" value="Unassembled WGS sequence"/>
</dbReference>
<comment type="caution">
    <text evidence="3">The sequence shown here is derived from an EMBL/GenBank/DDBJ whole genome shotgun (WGS) entry which is preliminary data.</text>
</comment>
<protein>
    <submittedName>
        <fullName evidence="3">Pectate lyase-like protein</fullName>
    </submittedName>
</protein>
<dbReference type="RefSeq" id="WP_153360470.1">
    <property type="nucleotide sequence ID" value="NZ_JABGDC010000082.1"/>
</dbReference>
<dbReference type="SMART" id="SM00710">
    <property type="entry name" value="PbH1"/>
    <property type="match status" value="6"/>
</dbReference>
<name>A0A562IWC3_9ACTN</name>
<evidence type="ECO:0000259" key="2">
    <source>
        <dbReference type="Pfam" id="PF12708"/>
    </source>
</evidence>
<keyword evidence="3" id="KW-0456">Lyase</keyword>
<accession>A0A562IWC3</accession>
<sequence length="440" mass="43542">MTSPAALPRPVAPSVGHLGLAGVLALALAALASTGAPGGGDRVAPTPAAVDAPHARPDPPSGGRLLAGLVSGAAVAGAAAVAAGASWPVPVESFGAVGDGVTDDTAALQEAFDSVPPGTTLVLRSGAAYLHSAVLTVDTADTTLSGDGATLVAGDEQASTLQVAADGVTVEGLTLTTPEISQRWDPFETTGVWVTGDSAVLRDVHVRGAGGAGIAVTDGARDFLLDHVTVADSRADGIHMTGAVQDGRVVSPVTTNTGDDGVAVVSYRKDGAPSERVSIESPTVNGTTWGRGVTVVGGNDITYTDVTVRDTDAAGVYVGSEGDPYWTYPAVGVLVDGGTVTGANENPDTDHGAVLVFAGNPGTTTADVTVQGLTISGTRSSAPWDTGVLVAPGADAEQVTFTDLALDAGPEAPFWTNEPSAVQVSDVTVDGAEVPASQGG</sequence>
<reference evidence="3 4" key="1">
    <citation type="submission" date="2019-07" db="EMBL/GenBank/DDBJ databases">
        <title>R&amp;d 2014.</title>
        <authorList>
            <person name="Klenk H.-P."/>
        </authorList>
    </citation>
    <scope>NUCLEOTIDE SEQUENCE [LARGE SCALE GENOMIC DNA]</scope>
    <source>
        <strain evidence="3 4">DSM 45764</strain>
    </source>
</reference>
<keyword evidence="4" id="KW-1185">Reference proteome</keyword>
<dbReference type="InterPro" id="IPR006626">
    <property type="entry name" value="PbH1"/>
</dbReference>
<dbReference type="InterPro" id="IPR024535">
    <property type="entry name" value="RHGA/B-epi-like_pectate_lyase"/>
</dbReference>
<dbReference type="Pfam" id="PF12708">
    <property type="entry name" value="Pect-lyase_RHGA_epim"/>
    <property type="match status" value="1"/>
</dbReference>
<feature type="domain" description="Rhamnogalacturonase A/B/Epimerase-like pectate lyase" evidence="2">
    <location>
        <begin position="91"/>
        <end position="313"/>
    </location>
</feature>
<dbReference type="SUPFAM" id="SSF51126">
    <property type="entry name" value="Pectin lyase-like"/>
    <property type="match status" value="1"/>
</dbReference>
<dbReference type="EMBL" id="VLKF01000001">
    <property type="protein sequence ID" value="TWH75361.1"/>
    <property type="molecule type" value="Genomic_DNA"/>
</dbReference>
<evidence type="ECO:0000313" key="3">
    <source>
        <dbReference type="EMBL" id="TWH75361.1"/>
    </source>
</evidence>
<dbReference type="GO" id="GO:0016829">
    <property type="term" value="F:lyase activity"/>
    <property type="evidence" value="ECO:0007669"/>
    <property type="project" value="UniProtKB-KW"/>
</dbReference>
<proteinExistence type="predicted"/>
<evidence type="ECO:0000313" key="4">
    <source>
        <dbReference type="Proteomes" id="UP000321490"/>
    </source>
</evidence>
<evidence type="ECO:0000256" key="1">
    <source>
        <dbReference type="SAM" id="MobiDB-lite"/>
    </source>
</evidence>
<feature type="region of interest" description="Disordered" evidence="1">
    <location>
        <begin position="37"/>
        <end position="62"/>
    </location>
</feature>
<dbReference type="Gene3D" id="2.160.20.10">
    <property type="entry name" value="Single-stranded right-handed beta-helix, Pectin lyase-like"/>
    <property type="match status" value="1"/>
</dbReference>
<gene>
    <name evidence="3" type="ORF">JD78_03917</name>
</gene>